<dbReference type="Proteomes" id="UP000602284">
    <property type="component" value="Unassembled WGS sequence"/>
</dbReference>
<dbReference type="EMBL" id="JAEQNB010000002">
    <property type="protein sequence ID" value="MBL0386994.1"/>
    <property type="molecule type" value="Genomic_DNA"/>
</dbReference>
<keyword evidence="1" id="KW-0732">Signal</keyword>
<protein>
    <submittedName>
        <fullName evidence="3">S-layer homology domain-containing protein</fullName>
    </submittedName>
</protein>
<dbReference type="InterPro" id="IPR001119">
    <property type="entry name" value="SLH_dom"/>
</dbReference>
<evidence type="ECO:0000259" key="2">
    <source>
        <dbReference type="PROSITE" id="PS51272"/>
    </source>
</evidence>
<comment type="caution">
    <text evidence="3">The sequence shown here is derived from an EMBL/GenBank/DDBJ whole genome shotgun (WGS) entry which is preliminary data.</text>
</comment>
<dbReference type="Pfam" id="PF00395">
    <property type="entry name" value="SLH"/>
    <property type="match status" value="2"/>
</dbReference>
<accession>A0ABS1J9P4</accession>
<organism evidence="3 4">
    <name type="scientific">Tumebacillus amylolyticus</name>
    <dbReference type="NCBI Taxonomy" id="2801339"/>
    <lineage>
        <taxon>Bacteria</taxon>
        <taxon>Bacillati</taxon>
        <taxon>Bacillota</taxon>
        <taxon>Bacilli</taxon>
        <taxon>Bacillales</taxon>
        <taxon>Alicyclobacillaceae</taxon>
        <taxon>Tumebacillus</taxon>
    </lineage>
</organism>
<keyword evidence="4" id="KW-1185">Reference proteome</keyword>
<proteinExistence type="predicted"/>
<dbReference type="InterPro" id="IPR032599">
    <property type="entry name" value="YcdB/YcdC_rep_domain"/>
</dbReference>
<feature type="domain" description="SLH" evidence="2">
    <location>
        <begin position="576"/>
        <end position="637"/>
    </location>
</feature>
<name>A0ABS1J9P4_9BACL</name>
<sequence>MKYMKKGTAMLLAGSILIMPSLTPVSAVADDSSGVNHTTTGNLETIDRMMEKKVRAQLQLSAEQWKLLSSKSAKFGDNQVTVWDLTFAEDGNQLDNRLDVQMDLDGTLYSYDHLQKRIAIGSITEAEAAKRAEAFLQANAPESEGQWAVVHHGYIAGDKGYSFVYEREINGVRVLDDQAILVVDNSGEVKSFSLTQWTTGDFPAVEKAISQEKAQDLYKNALDLRVDYYKPYGNSFQPLYHAIWKSPNTTGDGAPFRQGLLLDAYTGQRLLANGQPAGDLRVPTDTLVPPPASAQAERAVSMTQAEAEQVAHSSGVLPAGSTLKNAENLNDLNFWKLQYTTSNGSDLQITVGSKNGNIRYSYLTPYPKADGPRLSDDQLKQKAIEWLNKLVPNRTESYVLRYEPDAFSQPDAASFRFLRTYQGLPTDDEYLYLQLQPQTGEVVEYVDAYMPVRNESKYPSVQSLITPEQAKQAYAAAYPLHLSYYRPVVGGPIRLVYAQDNFLFSRLDAQTGKILPAIPDLPPRMQGHWAESALQLFSERSLLGDAGDGTDPDKALTRGELVTLLTDFTTSPHSPKDFPYLDVDPYSWLSTRVASALGQGWIASDTEFRPNDTITREEAASILARVLTHAGQNGVTSLTPNYADTADISPWALANVSLLQEKGLMNGDEGLFHPKQNITLAEMCTILVNLTKLTHHI</sequence>
<feature type="signal peptide" evidence="1">
    <location>
        <begin position="1"/>
        <end position="29"/>
    </location>
</feature>
<evidence type="ECO:0000256" key="1">
    <source>
        <dbReference type="SAM" id="SignalP"/>
    </source>
</evidence>
<evidence type="ECO:0000313" key="4">
    <source>
        <dbReference type="Proteomes" id="UP000602284"/>
    </source>
</evidence>
<evidence type="ECO:0000313" key="3">
    <source>
        <dbReference type="EMBL" id="MBL0386994.1"/>
    </source>
</evidence>
<feature type="domain" description="SLH" evidence="2">
    <location>
        <begin position="639"/>
        <end position="697"/>
    </location>
</feature>
<dbReference type="Pfam" id="PF16244">
    <property type="entry name" value="DUF4901"/>
    <property type="match status" value="2"/>
</dbReference>
<dbReference type="RefSeq" id="WP_201634406.1">
    <property type="nucleotide sequence ID" value="NZ_JAEQNB010000002.1"/>
</dbReference>
<feature type="chain" id="PRO_5045244406" evidence="1">
    <location>
        <begin position="30"/>
        <end position="697"/>
    </location>
</feature>
<dbReference type="PROSITE" id="PS51272">
    <property type="entry name" value="SLH"/>
    <property type="match status" value="2"/>
</dbReference>
<gene>
    <name evidence="3" type="ORF">JJB07_10035</name>
</gene>
<reference evidence="3 4" key="1">
    <citation type="submission" date="2021-01" db="EMBL/GenBank/DDBJ databases">
        <title>Tumebacillus sp. strain ITR2 16S ribosomal RNA gene Genome sequencing and assembly.</title>
        <authorList>
            <person name="Kang M."/>
        </authorList>
    </citation>
    <scope>NUCLEOTIDE SEQUENCE [LARGE SCALE GENOMIC DNA]</scope>
    <source>
        <strain evidence="3 4">ITR2</strain>
    </source>
</reference>